<dbReference type="EMBL" id="PDCK01000041">
    <property type="protein sequence ID" value="PRQ45873.1"/>
    <property type="molecule type" value="Genomic_DNA"/>
</dbReference>
<dbReference type="Gramene" id="PRQ45873">
    <property type="protein sequence ID" value="PRQ45873"/>
    <property type="gene ID" value="RchiOBHm_Chr3g0496401"/>
</dbReference>
<dbReference type="OMA" id="RYNIMIS"/>
<keyword evidence="5 6" id="KW-0732">Signal</keyword>
<protein>
    <recommendedName>
        <fullName evidence="6">S-protein homolog</fullName>
    </recommendedName>
</protein>
<keyword evidence="8" id="KW-1185">Reference proteome</keyword>
<evidence type="ECO:0000313" key="7">
    <source>
        <dbReference type="EMBL" id="PRQ45873.1"/>
    </source>
</evidence>
<evidence type="ECO:0000256" key="2">
    <source>
        <dbReference type="ARBA" id="ARBA00005581"/>
    </source>
</evidence>
<dbReference type="InterPro" id="IPR010264">
    <property type="entry name" value="Self-incomp_S1"/>
</dbReference>
<sequence length="146" mass="16958">MALPTRYVLFLTVLLLLKNTCEAQIVKHKTHLQISNYMETELTIHCKSKDNDIGVKTLPPQGSYAFSFRPNFWNSTLFFCKFTWKDGSHWFDIYVQTRDQHSCVKNCNWFVVKNGSGVCRLIEGEAHLVDMCYPWNDASHAESSHH</sequence>
<dbReference type="Pfam" id="PF05938">
    <property type="entry name" value="Self-incomp_S1"/>
    <property type="match status" value="1"/>
</dbReference>
<accession>A0A2P6RHH5</accession>
<name>A0A2P6RHH5_ROSCH</name>
<dbReference type="Proteomes" id="UP000238479">
    <property type="component" value="Chromosome 3"/>
</dbReference>
<evidence type="ECO:0000256" key="4">
    <source>
        <dbReference type="ARBA" id="ARBA00022525"/>
    </source>
</evidence>
<dbReference type="GO" id="GO:0005576">
    <property type="term" value="C:extracellular region"/>
    <property type="evidence" value="ECO:0007669"/>
    <property type="project" value="UniProtKB-SubCell"/>
</dbReference>
<dbReference type="AlphaFoldDB" id="A0A2P6RHH5"/>
<feature type="signal peptide" evidence="6">
    <location>
        <begin position="1"/>
        <end position="23"/>
    </location>
</feature>
<evidence type="ECO:0000256" key="5">
    <source>
        <dbReference type="ARBA" id="ARBA00022729"/>
    </source>
</evidence>
<proteinExistence type="inferred from homology"/>
<comment type="similarity">
    <text evidence="2 6">Belongs to the plant self-incompatibility (S1) protein family.</text>
</comment>
<comment type="caution">
    <text evidence="7">The sequence shown here is derived from an EMBL/GenBank/DDBJ whole genome shotgun (WGS) entry which is preliminary data.</text>
</comment>
<evidence type="ECO:0000256" key="6">
    <source>
        <dbReference type="RuleBase" id="RU367044"/>
    </source>
</evidence>
<gene>
    <name evidence="7" type="ORF">RchiOBHm_Chr3g0496401</name>
</gene>
<evidence type="ECO:0000256" key="1">
    <source>
        <dbReference type="ARBA" id="ARBA00004613"/>
    </source>
</evidence>
<keyword evidence="4 6" id="KW-0964">Secreted</keyword>
<evidence type="ECO:0000256" key="3">
    <source>
        <dbReference type="ARBA" id="ARBA00022471"/>
    </source>
</evidence>
<evidence type="ECO:0000313" key="8">
    <source>
        <dbReference type="Proteomes" id="UP000238479"/>
    </source>
</evidence>
<feature type="chain" id="PRO_5025087878" description="S-protein homolog" evidence="6">
    <location>
        <begin position="24"/>
        <end position="146"/>
    </location>
</feature>
<organism evidence="7 8">
    <name type="scientific">Rosa chinensis</name>
    <name type="common">China rose</name>
    <dbReference type="NCBI Taxonomy" id="74649"/>
    <lineage>
        <taxon>Eukaryota</taxon>
        <taxon>Viridiplantae</taxon>
        <taxon>Streptophyta</taxon>
        <taxon>Embryophyta</taxon>
        <taxon>Tracheophyta</taxon>
        <taxon>Spermatophyta</taxon>
        <taxon>Magnoliopsida</taxon>
        <taxon>eudicotyledons</taxon>
        <taxon>Gunneridae</taxon>
        <taxon>Pentapetalae</taxon>
        <taxon>rosids</taxon>
        <taxon>fabids</taxon>
        <taxon>Rosales</taxon>
        <taxon>Rosaceae</taxon>
        <taxon>Rosoideae</taxon>
        <taxon>Rosoideae incertae sedis</taxon>
        <taxon>Rosa</taxon>
    </lineage>
</organism>
<reference evidence="7 8" key="1">
    <citation type="journal article" date="2018" name="Nat. Genet.">
        <title>The Rosa genome provides new insights in the design of modern roses.</title>
        <authorList>
            <person name="Bendahmane M."/>
        </authorList>
    </citation>
    <scope>NUCLEOTIDE SEQUENCE [LARGE SCALE GENOMIC DNA]</scope>
    <source>
        <strain evidence="8">cv. Old Blush</strain>
    </source>
</reference>
<keyword evidence="3 6" id="KW-0713">Self-incompatibility</keyword>
<dbReference type="PANTHER" id="PTHR31232:SF149">
    <property type="entry name" value="S-PROTEIN HOMOLOG"/>
    <property type="match status" value="1"/>
</dbReference>
<dbReference type="GO" id="GO:0060320">
    <property type="term" value="P:rejection of self pollen"/>
    <property type="evidence" value="ECO:0007669"/>
    <property type="project" value="UniProtKB-KW"/>
</dbReference>
<comment type="subcellular location">
    <subcellularLocation>
        <location evidence="1 6">Secreted</location>
    </subcellularLocation>
</comment>
<dbReference type="PANTHER" id="PTHR31232">
    <property type="match status" value="1"/>
</dbReference>